<dbReference type="EMBL" id="JNUR01000035">
    <property type="protein sequence ID" value="KPH50028.1"/>
    <property type="molecule type" value="Genomic_DNA"/>
</dbReference>
<protein>
    <submittedName>
        <fullName evidence="2">Uncharacterized protein</fullName>
    </submittedName>
</protein>
<dbReference type="Proteomes" id="UP000037997">
    <property type="component" value="Unassembled WGS sequence"/>
</dbReference>
<dbReference type="Proteomes" id="UP000037800">
    <property type="component" value="Unassembled WGS sequence"/>
</dbReference>
<evidence type="ECO:0000313" key="1">
    <source>
        <dbReference type="EMBL" id="KPH50028.1"/>
    </source>
</evidence>
<evidence type="ECO:0000313" key="3">
    <source>
        <dbReference type="Proteomes" id="UP000037800"/>
    </source>
</evidence>
<accession>A0A0N0LPQ1</accession>
<reference evidence="3 4" key="1">
    <citation type="submission" date="2014-06" db="EMBL/GenBank/DDBJ databases">
        <title>Helicobacter pullorum isolates in fresh chicken meat - phenotypic and genotypic features.</title>
        <authorList>
            <person name="Borges V."/>
            <person name="Santos A."/>
            <person name="Correia C.B."/>
            <person name="Saraiva M."/>
            <person name="Menard A."/>
            <person name="Vieira L."/>
            <person name="Sampaio D.A."/>
            <person name="Gomes J.P."/>
            <person name="Oleastro M."/>
        </authorList>
    </citation>
    <scope>NUCLEOTIDE SEQUENCE [LARGE SCALE GENOMIC DNA]</scope>
    <source>
        <strain evidence="2 4">229334/12</strain>
        <strain evidence="1 3">229336/12</strain>
    </source>
</reference>
<dbReference type="STRING" id="35818.HPU229336_04805"/>
<gene>
    <name evidence="2" type="ORF">HPU229334_10235</name>
    <name evidence="1" type="ORF">HPU229336_04805</name>
</gene>
<name>A0A0N0LPQ1_9HELI</name>
<proteinExistence type="predicted"/>
<dbReference type="RefSeq" id="WP_005022763.1">
    <property type="nucleotide sequence ID" value="NZ_CABKNZ010000040.1"/>
</dbReference>
<sequence>MENIFRVCINGRYYDIPTQNISQNTLENLKKLTDENHTIDPRKLLGAFLEASEISNTFQTNIQTALQTLETLKNI</sequence>
<dbReference type="AlphaFoldDB" id="A0A0N0LPQ1"/>
<dbReference type="OrthoDB" id="5326875at2"/>
<dbReference type="PATRIC" id="fig|35818.10.peg.983"/>
<organism evidence="2 4">
    <name type="scientific">Helicobacter pullorum</name>
    <dbReference type="NCBI Taxonomy" id="35818"/>
    <lineage>
        <taxon>Bacteria</taxon>
        <taxon>Pseudomonadati</taxon>
        <taxon>Campylobacterota</taxon>
        <taxon>Epsilonproteobacteria</taxon>
        <taxon>Campylobacterales</taxon>
        <taxon>Helicobacteraceae</taxon>
        <taxon>Helicobacter</taxon>
    </lineage>
</organism>
<comment type="caution">
    <text evidence="2">The sequence shown here is derived from an EMBL/GenBank/DDBJ whole genome shotgun (WGS) entry which is preliminary data.</text>
</comment>
<evidence type="ECO:0000313" key="2">
    <source>
        <dbReference type="EMBL" id="KPH55136.1"/>
    </source>
</evidence>
<dbReference type="EMBL" id="JNOC01000057">
    <property type="protein sequence ID" value="KPH55136.1"/>
    <property type="molecule type" value="Genomic_DNA"/>
</dbReference>
<evidence type="ECO:0000313" key="4">
    <source>
        <dbReference type="Proteomes" id="UP000037997"/>
    </source>
</evidence>